<evidence type="ECO:0000313" key="2">
    <source>
        <dbReference type="EMBL" id="PKI51694.1"/>
    </source>
</evidence>
<dbReference type="AlphaFoldDB" id="A0A2I0J643"/>
<sequence length="88" mass="9600">MPTTTSKLEWWPSARSPPSRDSNRNYISQFRRGEPPRRSPLPLQGHCYPLGSPESSEGEEASLAAIAPPSRLSTAVEATDALTMLVCC</sequence>
<keyword evidence="3" id="KW-1185">Reference proteome</keyword>
<comment type="caution">
    <text evidence="2">The sequence shown here is derived from an EMBL/GenBank/DDBJ whole genome shotgun (WGS) entry which is preliminary data.</text>
</comment>
<reference evidence="2 3" key="1">
    <citation type="submission" date="2017-11" db="EMBL/GenBank/DDBJ databases">
        <title>De-novo sequencing of pomegranate (Punica granatum L.) genome.</title>
        <authorList>
            <person name="Akparov Z."/>
            <person name="Amiraslanov A."/>
            <person name="Hajiyeva S."/>
            <person name="Abbasov M."/>
            <person name="Kaur K."/>
            <person name="Hamwieh A."/>
            <person name="Solovyev V."/>
            <person name="Salamov A."/>
            <person name="Braich B."/>
            <person name="Kosarev P."/>
            <person name="Mahmoud A."/>
            <person name="Hajiyev E."/>
            <person name="Babayeva S."/>
            <person name="Izzatullayeva V."/>
            <person name="Mammadov A."/>
            <person name="Mammadov A."/>
            <person name="Sharifova S."/>
            <person name="Ojaghi J."/>
            <person name="Eynullazada K."/>
            <person name="Bayramov B."/>
            <person name="Abdulazimova A."/>
            <person name="Shahmuradov I."/>
        </authorList>
    </citation>
    <scope>NUCLEOTIDE SEQUENCE [LARGE SCALE GENOMIC DNA]</scope>
    <source>
        <strain evidence="3">cv. AG2017</strain>
        <tissue evidence="2">Leaf</tissue>
    </source>
</reference>
<protein>
    <submittedName>
        <fullName evidence="2">Uncharacterized protein</fullName>
    </submittedName>
</protein>
<organism evidence="2 3">
    <name type="scientific">Punica granatum</name>
    <name type="common">Pomegranate</name>
    <dbReference type="NCBI Taxonomy" id="22663"/>
    <lineage>
        <taxon>Eukaryota</taxon>
        <taxon>Viridiplantae</taxon>
        <taxon>Streptophyta</taxon>
        <taxon>Embryophyta</taxon>
        <taxon>Tracheophyta</taxon>
        <taxon>Spermatophyta</taxon>
        <taxon>Magnoliopsida</taxon>
        <taxon>eudicotyledons</taxon>
        <taxon>Gunneridae</taxon>
        <taxon>Pentapetalae</taxon>
        <taxon>rosids</taxon>
        <taxon>malvids</taxon>
        <taxon>Myrtales</taxon>
        <taxon>Lythraceae</taxon>
        <taxon>Punica</taxon>
    </lineage>
</organism>
<dbReference type="Proteomes" id="UP000233551">
    <property type="component" value="Unassembled WGS sequence"/>
</dbReference>
<gene>
    <name evidence="2" type="ORF">CRG98_027857</name>
</gene>
<evidence type="ECO:0000313" key="3">
    <source>
        <dbReference type="Proteomes" id="UP000233551"/>
    </source>
</evidence>
<feature type="region of interest" description="Disordered" evidence="1">
    <location>
        <begin position="1"/>
        <end position="65"/>
    </location>
</feature>
<accession>A0A2I0J643</accession>
<evidence type="ECO:0000256" key="1">
    <source>
        <dbReference type="SAM" id="MobiDB-lite"/>
    </source>
</evidence>
<name>A0A2I0J643_PUNGR</name>
<dbReference type="EMBL" id="PGOL01001995">
    <property type="protein sequence ID" value="PKI51694.1"/>
    <property type="molecule type" value="Genomic_DNA"/>
</dbReference>
<proteinExistence type="predicted"/>